<accession>A0ABD2WM09</accession>
<keyword evidence="2" id="KW-1185">Reference proteome</keyword>
<evidence type="ECO:0000313" key="2">
    <source>
        <dbReference type="Proteomes" id="UP001627154"/>
    </source>
</evidence>
<name>A0ABD2WM09_9HYME</name>
<dbReference type="EMBL" id="JBJJXI010000096">
    <property type="protein sequence ID" value="KAL3393626.1"/>
    <property type="molecule type" value="Genomic_DNA"/>
</dbReference>
<comment type="caution">
    <text evidence="1">The sequence shown here is derived from an EMBL/GenBank/DDBJ whole genome shotgun (WGS) entry which is preliminary data.</text>
</comment>
<evidence type="ECO:0000313" key="1">
    <source>
        <dbReference type="EMBL" id="KAL3393626.1"/>
    </source>
</evidence>
<reference evidence="1 2" key="1">
    <citation type="journal article" date="2024" name="bioRxiv">
        <title>A reference genome for Trichogramma kaykai: A tiny desert-dwelling parasitoid wasp with competing sex-ratio distorters.</title>
        <authorList>
            <person name="Culotta J."/>
            <person name="Lindsey A.R."/>
        </authorList>
    </citation>
    <scope>NUCLEOTIDE SEQUENCE [LARGE SCALE GENOMIC DNA]</scope>
    <source>
        <strain evidence="1 2">KSX58</strain>
    </source>
</reference>
<dbReference type="AlphaFoldDB" id="A0ABD2WM09"/>
<proteinExistence type="predicted"/>
<protein>
    <submittedName>
        <fullName evidence="1">Uncharacterized protein</fullName>
    </submittedName>
</protein>
<organism evidence="1 2">
    <name type="scientific">Trichogramma kaykai</name>
    <dbReference type="NCBI Taxonomy" id="54128"/>
    <lineage>
        <taxon>Eukaryota</taxon>
        <taxon>Metazoa</taxon>
        <taxon>Ecdysozoa</taxon>
        <taxon>Arthropoda</taxon>
        <taxon>Hexapoda</taxon>
        <taxon>Insecta</taxon>
        <taxon>Pterygota</taxon>
        <taxon>Neoptera</taxon>
        <taxon>Endopterygota</taxon>
        <taxon>Hymenoptera</taxon>
        <taxon>Apocrita</taxon>
        <taxon>Proctotrupomorpha</taxon>
        <taxon>Chalcidoidea</taxon>
        <taxon>Trichogrammatidae</taxon>
        <taxon>Trichogramma</taxon>
    </lineage>
</organism>
<gene>
    <name evidence="1" type="ORF">TKK_011899</name>
</gene>
<sequence length="133" mass="15273">MYLLPARARDITKMIRRCSPNREIILPSERSSFWKSALKRKADRRIEREIERQYRHGAPTPRRLSQRSAKIISLGTRGVSPTTFSVELARTKLSRRNSRQHAQARGACAPAASQRQLQRSSSICSNCTVHTHY</sequence>
<dbReference type="Proteomes" id="UP001627154">
    <property type="component" value="Unassembled WGS sequence"/>
</dbReference>